<dbReference type="RefSeq" id="WP_394837877.1">
    <property type="nucleotide sequence ID" value="NZ_CP089929.1"/>
</dbReference>
<protein>
    <submittedName>
        <fullName evidence="1">Uncharacterized protein</fullName>
    </submittedName>
</protein>
<sequence>MTFREKGRFIHVEVEEHEVLPDGCSMRFHGTGEPFTVERVRYESEDGRDGIWLVHAEHADGTRGAAMGSTVEDSSAGSSTLVYGGAHGLRLVHVDGGDEIAEPYLLLAPSALV</sequence>
<keyword evidence="2" id="KW-1185">Reference proteome</keyword>
<organism evidence="1 2">
    <name type="scientific">Pendulispora rubella</name>
    <dbReference type="NCBI Taxonomy" id="2741070"/>
    <lineage>
        <taxon>Bacteria</taxon>
        <taxon>Pseudomonadati</taxon>
        <taxon>Myxococcota</taxon>
        <taxon>Myxococcia</taxon>
        <taxon>Myxococcales</taxon>
        <taxon>Sorangiineae</taxon>
        <taxon>Pendulisporaceae</taxon>
        <taxon>Pendulispora</taxon>
    </lineage>
</organism>
<name>A0ABZ2LHD8_9BACT</name>
<accession>A0ABZ2LHD8</accession>
<gene>
    <name evidence="1" type="ORF">LVJ94_13275</name>
</gene>
<reference evidence="1" key="1">
    <citation type="submission" date="2021-12" db="EMBL/GenBank/DDBJ databases">
        <title>Discovery of the Pendulisporaceae a myxobacterial family with distinct sporulation behavior and unique specialized metabolism.</title>
        <authorList>
            <person name="Garcia R."/>
            <person name="Popoff A."/>
            <person name="Bader C.D."/>
            <person name="Loehr J."/>
            <person name="Walesch S."/>
            <person name="Walt C."/>
            <person name="Boldt J."/>
            <person name="Bunk B."/>
            <person name="Haeckl F.J.F.P.J."/>
            <person name="Gunesch A.P."/>
            <person name="Birkelbach J."/>
            <person name="Nuebel U."/>
            <person name="Pietschmann T."/>
            <person name="Bach T."/>
            <person name="Mueller R."/>
        </authorList>
    </citation>
    <scope>NUCLEOTIDE SEQUENCE</scope>
    <source>
        <strain evidence="1">MSr11367</strain>
    </source>
</reference>
<dbReference type="EMBL" id="CP089983">
    <property type="protein sequence ID" value="WXB08202.1"/>
    <property type="molecule type" value="Genomic_DNA"/>
</dbReference>
<dbReference type="Proteomes" id="UP001374803">
    <property type="component" value="Chromosome"/>
</dbReference>
<evidence type="ECO:0000313" key="2">
    <source>
        <dbReference type="Proteomes" id="UP001374803"/>
    </source>
</evidence>
<evidence type="ECO:0000313" key="1">
    <source>
        <dbReference type="EMBL" id="WXB08202.1"/>
    </source>
</evidence>
<proteinExistence type="predicted"/>